<accession>A0A2N5X2T6</accession>
<dbReference type="SUPFAM" id="SSF141868">
    <property type="entry name" value="EAL domain-like"/>
    <property type="match status" value="1"/>
</dbReference>
<gene>
    <name evidence="5" type="ORF">C0039_10885</name>
</gene>
<dbReference type="PANTHER" id="PTHR44757:SF2">
    <property type="entry name" value="BIOFILM ARCHITECTURE MAINTENANCE PROTEIN MBAA"/>
    <property type="match status" value="1"/>
</dbReference>
<comment type="caution">
    <text evidence="5">The sequence shown here is derived from an EMBL/GenBank/DDBJ whole genome shotgun (WGS) entry which is preliminary data.</text>
</comment>
<dbReference type="PROSITE" id="PS50883">
    <property type="entry name" value="EAL"/>
    <property type="match status" value="1"/>
</dbReference>
<protein>
    <recommendedName>
        <fullName evidence="7">GGDEF domain-containing protein</fullName>
    </recommendedName>
</protein>
<feature type="domain" description="HAMP" evidence="3">
    <location>
        <begin position="227"/>
        <end position="279"/>
    </location>
</feature>
<evidence type="ECO:0000313" key="6">
    <source>
        <dbReference type="Proteomes" id="UP000235005"/>
    </source>
</evidence>
<keyword evidence="1" id="KW-0175">Coiled coil</keyword>
<dbReference type="Proteomes" id="UP000235005">
    <property type="component" value="Unassembled WGS sequence"/>
</dbReference>
<dbReference type="GO" id="GO:0007165">
    <property type="term" value="P:signal transduction"/>
    <property type="evidence" value="ECO:0007669"/>
    <property type="project" value="InterPro"/>
</dbReference>
<dbReference type="Pfam" id="PF00672">
    <property type="entry name" value="HAMP"/>
    <property type="match status" value="1"/>
</dbReference>
<dbReference type="RefSeq" id="WP_101518063.1">
    <property type="nucleotide sequence ID" value="NZ_PKUS01000011.1"/>
</dbReference>
<dbReference type="InterPro" id="IPR003660">
    <property type="entry name" value="HAMP_dom"/>
</dbReference>
<dbReference type="CDD" id="cd01949">
    <property type="entry name" value="GGDEF"/>
    <property type="match status" value="1"/>
</dbReference>
<feature type="domain" description="EAL" evidence="2">
    <location>
        <begin position="509"/>
        <end position="762"/>
    </location>
</feature>
<dbReference type="InterPro" id="IPR035919">
    <property type="entry name" value="EAL_sf"/>
</dbReference>
<dbReference type="SUPFAM" id="SSF158472">
    <property type="entry name" value="HAMP domain-like"/>
    <property type="match status" value="1"/>
</dbReference>
<dbReference type="PANTHER" id="PTHR44757">
    <property type="entry name" value="DIGUANYLATE CYCLASE DGCP"/>
    <property type="match status" value="1"/>
</dbReference>
<dbReference type="InterPro" id="IPR029787">
    <property type="entry name" value="Nucleotide_cyclase"/>
</dbReference>
<evidence type="ECO:0000259" key="2">
    <source>
        <dbReference type="PROSITE" id="PS50883"/>
    </source>
</evidence>
<dbReference type="OrthoDB" id="9813913at2"/>
<proteinExistence type="predicted"/>
<evidence type="ECO:0000259" key="3">
    <source>
        <dbReference type="PROSITE" id="PS50885"/>
    </source>
</evidence>
<dbReference type="SUPFAM" id="SSF55073">
    <property type="entry name" value="Nucleotide cyclase"/>
    <property type="match status" value="1"/>
</dbReference>
<dbReference type="InterPro" id="IPR052155">
    <property type="entry name" value="Biofilm_reg_signaling"/>
</dbReference>
<dbReference type="CDD" id="cd06225">
    <property type="entry name" value="HAMP"/>
    <property type="match status" value="1"/>
</dbReference>
<evidence type="ECO:0000259" key="4">
    <source>
        <dbReference type="PROSITE" id="PS50887"/>
    </source>
</evidence>
<dbReference type="SMART" id="SM00304">
    <property type="entry name" value="HAMP"/>
    <property type="match status" value="1"/>
</dbReference>
<dbReference type="SMART" id="SM00052">
    <property type="entry name" value="EAL"/>
    <property type="match status" value="1"/>
</dbReference>
<dbReference type="SMART" id="SM00267">
    <property type="entry name" value="GGDEF"/>
    <property type="match status" value="1"/>
</dbReference>
<dbReference type="NCBIfam" id="TIGR00254">
    <property type="entry name" value="GGDEF"/>
    <property type="match status" value="1"/>
</dbReference>
<keyword evidence="6" id="KW-1185">Reference proteome</keyword>
<dbReference type="EMBL" id="PKUS01000011">
    <property type="protein sequence ID" value="PLW68770.1"/>
    <property type="molecule type" value="Genomic_DNA"/>
</dbReference>
<dbReference type="PROSITE" id="PS50885">
    <property type="entry name" value="HAMP"/>
    <property type="match status" value="1"/>
</dbReference>
<evidence type="ECO:0000313" key="5">
    <source>
        <dbReference type="EMBL" id="PLW68770.1"/>
    </source>
</evidence>
<name>A0A2N5X2T6_9GAMM</name>
<dbReference type="Gene3D" id="3.30.70.270">
    <property type="match status" value="1"/>
</dbReference>
<dbReference type="InterPro" id="IPR000160">
    <property type="entry name" value="GGDEF_dom"/>
</dbReference>
<reference evidence="5 6" key="1">
    <citation type="submission" date="2018-01" db="EMBL/GenBank/DDBJ databases">
        <title>The draft genome sequence of Halioglobus lutimaris HF004.</title>
        <authorList>
            <person name="Du Z.-J."/>
            <person name="Shi M.-J."/>
        </authorList>
    </citation>
    <scope>NUCLEOTIDE SEQUENCE [LARGE SCALE GENOMIC DNA]</scope>
    <source>
        <strain evidence="5 6">HF004</strain>
    </source>
</reference>
<dbReference type="GO" id="GO:0016020">
    <property type="term" value="C:membrane"/>
    <property type="evidence" value="ECO:0007669"/>
    <property type="project" value="InterPro"/>
</dbReference>
<dbReference type="Pfam" id="PF00563">
    <property type="entry name" value="EAL"/>
    <property type="match status" value="1"/>
</dbReference>
<organism evidence="5 6">
    <name type="scientific">Pseudohalioglobus lutimaris</name>
    <dbReference type="NCBI Taxonomy" id="1737061"/>
    <lineage>
        <taxon>Bacteria</taxon>
        <taxon>Pseudomonadati</taxon>
        <taxon>Pseudomonadota</taxon>
        <taxon>Gammaproteobacteria</taxon>
        <taxon>Cellvibrionales</taxon>
        <taxon>Halieaceae</taxon>
        <taxon>Pseudohalioglobus</taxon>
    </lineage>
</organism>
<dbReference type="Pfam" id="PF00990">
    <property type="entry name" value="GGDEF"/>
    <property type="match status" value="1"/>
</dbReference>
<dbReference type="InterPro" id="IPR043128">
    <property type="entry name" value="Rev_trsase/Diguanyl_cyclase"/>
</dbReference>
<dbReference type="AlphaFoldDB" id="A0A2N5X2T6"/>
<evidence type="ECO:0008006" key="7">
    <source>
        <dbReference type="Google" id="ProtNLM"/>
    </source>
</evidence>
<feature type="coiled-coil region" evidence="1">
    <location>
        <begin position="299"/>
        <end position="326"/>
    </location>
</feature>
<evidence type="ECO:0000256" key="1">
    <source>
        <dbReference type="SAM" id="Coils"/>
    </source>
</evidence>
<dbReference type="Gene3D" id="3.20.20.450">
    <property type="entry name" value="EAL domain"/>
    <property type="match status" value="1"/>
</dbReference>
<feature type="domain" description="GGDEF" evidence="4">
    <location>
        <begin position="354"/>
        <end position="499"/>
    </location>
</feature>
<dbReference type="PROSITE" id="PS50887">
    <property type="entry name" value="GGDEF"/>
    <property type="match status" value="1"/>
</dbReference>
<sequence length="776" mass="83853">MRISVRLGLTFAVTLVAIGVISGIATALREFELETAALASRAEANLRGQPGLQYFIYQSDRAKLEQALAQFLSSDSGTTAQVFNGLGELLASATRAGANRHEPDSFTGVRRSMMTLDGGIRFFDAGTGAPLRLSLWQALGNSHAPIYQTLPVLTKVNTGAAGLTATDFTVAITGDSANASQRVIGYVHILSDPAVLIEKSLAAGLRVMLFHLLLAMLGGLLAWLIARRVTRPLRELALMADAVAAGEINEPIKVGGGEELEDITRLFNGVIEGIRDSKKVHEIDKRLLSLKVQERSSQLSESSQALDKAMEEANKTRDQLEQVANYDDLTKLPNRHLLTEQLGLLLKLNQRHGHTLALLFVDLDDFKRVYDSLGMGAGDKLLVEVSKRITRTVRDSDSVGYLTDGKTGIDVARLGGDEFTIILNQLDSADSAAVVAGRLIDNLTAPLTIAGHKLSLHPSVGIAIAPTDGKDVESLLKAASTAKYHAKQDGSETRYRFYRSNMGHQGAERLRLESDLRTALEQGGLSLAYQPQIDTNSGSVIGAEALLRWEHPQLGQIPPAKFVNLAEKAGLMEQLGDWVLVEACRQVRRFNDEGVKLGKVAINVSALQFSMAFVEKVNATLAKSGIEAHQLELGLSEAIMSSNETETVGALKALRDSGVYLSVDDFGTGYSPLHYLSQYPLDELKIDRSFLLEADRTDTGAKLVVAILSLARSLGLKALATGVETEAQFHFLTANGANLIQGYLFSEPVSAEALKPMLAPWHFVDQVQQLSATAPE</sequence>
<dbReference type="InterPro" id="IPR001633">
    <property type="entry name" value="EAL_dom"/>
</dbReference>
<dbReference type="CDD" id="cd01948">
    <property type="entry name" value="EAL"/>
    <property type="match status" value="1"/>
</dbReference>
<dbReference type="Gene3D" id="6.10.340.10">
    <property type="match status" value="1"/>
</dbReference>